<feature type="compositionally biased region" description="Acidic residues" evidence="1">
    <location>
        <begin position="255"/>
        <end position="290"/>
    </location>
</feature>
<proteinExistence type="predicted"/>
<dbReference type="PANTHER" id="PTHR31286">
    <property type="entry name" value="GLYCINE-RICH CELL WALL STRUCTURAL PROTEIN 1.8-LIKE"/>
    <property type="match status" value="1"/>
</dbReference>
<protein>
    <recommendedName>
        <fullName evidence="4">DUF4283 domain-containing protein</fullName>
    </recommendedName>
</protein>
<dbReference type="PANTHER" id="PTHR31286:SF165">
    <property type="entry name" value="DUF4283 DOMAIN-CONTAINING PROTEIN"/>
    <property type="match status" value="1"/>
</dbReference>
<name>A0ABQ7WAK4_SOLTU</name>
<reference evidence="2 3" key="1">
    <citation type="journal article" date="2021" name="bioRxiv">
        <title>Chromosome-scale and haplotype-resolved genome assembly of a tetraploid potato cultivar.</title>
        <authorList>
            <person name="Sun H."/>
            <person name="Jiao W.-B."/>
            <person name="Krause K."/>
            <person name="Campoy J.A."/>
            <person name="Goel M."/>
            <person name="Folz-Donahue K."/>
            <person name="Kukat C."/>
            <person name="Huettel B."/>
            <person name="Schneeberger K."/>
        </authorList>
    </citation>
    <scope>NUCLEOTIDE SEQUENCE [LARGE SCALE GENOMIC DNA]</scope>
    <source>
        <strain evidence="2">SolTubOtavaFocal</strain>
        <tissue evidence="2">Leaves</tissue>
    </source>
</reference>
<dbReference type="InterPro" id="IPR040256">
    <property type="entry name" value="At4g02000-like"/>
</dbReference>
<dbReference type="EMBL" id="JAIVGD010000003">
    <property type="protein sequence ID" value="KAH0777791.1"/>
    <property type="molecule type" value="Genomic_DNA"/>
</dbReference>
<evidence type="ECO:0000313" key="3">
    <source>
        <dbReference type="Proteomes" id="UP000826656"/>
    </source>
</evidence>
<comment type="caution">
    <text evidence="2">The sequence shown here is derived from an EMBL/GenBank/DDBJ whole genome shotgun (WGS) entry which is preliminary data.</text>
</comment>
<keyword evidence="3" id="KW-1185">Reference proteome</keyword>
<evidence type="ECO:0000313" key="2">
    <source>
        <dbReference type="EMBL" id="KAH0777791.1"/>
    </source>
</evidence>
<dbReference type="Proteomes" id="UP000826656">
    <property type="component" value="Unassembled WGS sequence"/>
</dbReference>
<evidence type="ECO:0008006" key="4">
    <source>
        <dbReference type="Google" id="ProtNLM"/>
    </source>
</evidence>
<gene>
    <name evidence="2" type="ORF">KY290_009202</name>
</gene>
<sequence>MLGTMYAPPVGGQFQPTGDIPSPNNGQFSYADVISMASKKTRLHVKPPKIYKGKSAAFFTPQEEEESAKYYRFTIVGKFSHGKPAIDDIRRDFAARFPLKGYLMRMVTWTINFNPEKETPLSPIWITLPGLKWHYFNWDALLQITSTIGTLLKIDKATNAKTRPNSAKVMVEIDLVVQRRKSIWVGIKEEDGKEIGGRLHQGHIEDVCLEYGKKDPTKTVGSLTGILPASCKPNIHMCSIIIVENSTGNHANNEDNSEDEEDEYDPDYGVEQESNTEEGSNEDFEECDSSDEDALIDTFAPKTSWKGEKVKDAVSQHRQSLINNGNLSPRSVSRNANVNHKDFAKPSLLQGQWGKHFKLTWYKKLGMKTWMVREWEAKMLDLETDYIENDNDDLRPQIHKTQVEHTRWLKCEQSILRQRANIRWLEYGDSNTKYFHDVINEKRRRATIHRIQSENGQWITRDDQIAKKAVDYFSKLFSDDQEIELHHLDCIDQRVHRDDNNMLEVIPNEVEIKEAVFGLNPDSTPGPDGFGGDFYQSCWDIIKSDLIDVMQQFFGGTGLTKFYTSSCLRARLAMRYGIMIWNYDMVS</sequence>
<accession>A0ABQ7WAK4</accession>
<feature type="region of interest" description="Disordered" evidence="1">
    <location>
        <begin position="247"/>
        <end position="290"/>
    </location>
</feature>
<evidence type="ECO:0000256" key="1">
    <source>
        <dbReference type="SAM" id="MobiDB-lite"/>
    </source>
</evidence>
<organism evidence="2 3">
    <name type="scientific">Solanum tuberosum</name>
    <name type="common">Potato</name>
    <dbReference type="NCBI Taxonomy" id="4113"/>
    <lineage>
        <taxon>Eukaryota</taxon>
        <taxon>Viridiplantae</taxon>
        <taxon>Streptophyta</taxon>
        <taxon>Embryophyta</taxon>
        <taxon>Tracheophyta</taxon>
        <taxon>Spermatophyta</taxon>
        <taxon>Magnoliopsida</taxon>
        <taxon>eudicotyledons</taxon>
        <taxon>Gunneridae</taxon>
        <taxon>Pentapetalae</taxon>
        <taxon>asterids</taxon>
        <taxon>lamiids</taxon>
        <taxon>Solanales</taxon>
        <taxon>Solanaceae</taxon>
        <taxon>Solanoideae</taxon>
        <taxon>Solaneae</taxon>
        <taxon>Solanum</taxon>
    </lineage>
</organism>